<dbReference type="CDD" id="cd13567">
    <property type="entry name" value="PBP2_TtGluBP"/>
    <property type="match status" value="1"/>
</dbReference>
<accession>A0A379C3N3</accession>
<evidence type="ECO:0000256" key="1">
    <source>
        <dbReference type="SAM" id="SignalP"/>
    </source>
</evidence>
<dbReference type="PANTHER" id="PTHR42941:SF1">
    <property type="entry name" value="SLL1037 PROTEIN"/>
    <property type="match status" value="1"/>
</dbReference>
<dbReference type="PANTHER" id="PTHR42941">
    <property type="entry name" value="SLL1037 PROTEIN"/>
    <property type="match status" value="1"/>
</dbReference>
<dbReference type="NCBIfam" id="TIGR02122">
    <property type="entry name" value="TRAP_TAXI"/>
    <property type="match status" value="1"/>
</dbReference>
<dbReference type="RefSeq" id="WP_019034460.1">
    <property type="nucleotide sequence ID" value="NZ_UGSZ01000001.1"/>
</dbReference>
<dbReference type="STRING" id="1122949.GCA_000378725_00537"/>
<dbReference type="Proteomes" id="UP000255517">
    <property type="component" value="Unassembled WGS sequence"/>
</dbReference>
<protein>
    <submittedName>
        <fullName evidence="2">ABC-type taurine transport system, periplasmic component</fullName>
    </submittedName>
</protein>
<reference evidence="2 3" key="1">
    <citation type="submission" date="2018-06" db="EMBL/GenBank/DDBJ databases">
        <authorList>
            <consortium name="Pathogen Informatics"/>
            <person name="Doyle S."/>
        </authorList>
    </citation>
    <scope>NUCLEOTIDE SEQUENCE [LARGE SCALE GENOMIC DNA]</scope>
    <source>
        <strain evidence="2 3">NCTC13149</strain>
    </source>
</reference>
<proteinExistence type="predicted"/>
<dbReference type="PROSITE" id="PS51257">
    <property type="entry name" value="PROKAR_LIPOPROTEIN"/>
    <property type="match status" value="1"/>
</dbReference>
<keyword evidence="1" id="KW-0732">Signal</keyword>
<dbReference type="EMBL" id="UGSZ01000001">
    <property type="protein sequence ID" value="SUB56711.1"/>
    <property type="molecule type" value="Genomic_DNA"/>
</dbReference>
<dbReference type="Gene3D" id="3.40.190.10">
    <property type="entry name" value="Periplasmic binding protein-like II"/>
    <property type="match status" value="2"/>
</dbReference>
<dbReference type="Pfam" id="PF16868">
    <property type="entry name" value="NMT1_3"/>
    <property type="match status" value="1"/>
</dbReference>
<name>A0A379C3N3_9FIRM</name>
<sequence length="353" mass="37436">MTKKRLFALVMTLVMVALSFTACGGTNKADNKANKENATATENAAASSDATIKAEGTQETEGGYISIATGGTGGTYYPLGGALSNILNGANLGYTATAQATGASVENLELINKGDAEIALVQNDVSYYAVNGKEHFEGNKLENIRGLCTLYPEIVQIIASNDSGIESVADMKGKKVAVGDPGSGVEVNAKQILELYGLTYDDLGKCDHLSFTESADQIKSGQIDAAFVVAAIPSSAVTELATTYDVHLVPIAADKADELIKKYPYYVHMDVNPKEYKNQKDSVSVVAVQSMLVVSSEMADADAYNICKLLFDNLDVMKESHARGGDISLDTALDGMSIDLHPGAQKFFDEVKK</sequence>
<evidence type="ECO:0000313" key="2">
    <source>
        <dbReference type="EMBL" id="SUB56711.1"/>
    </source>
</evidence>
<dbReference type="AlphaFoldDB" id="A0A379C3N3"/>
<feature type="chain" id="PRO_5039662678" evidence="1">
    <location>
        <begin position="25"/>
        <end position="353"/>
    </location>
</feature>
<gene>
    <name evidence="2" type="ORF">NCTC13149_00504</name>
</gene>
<organism evidence="2 3">
    <name type="scientific">Peptoniphilus lacrimalis</name>
    <dbReference type="NCBI Taxonomy" id="33031"/>
    <lineage>
        <taxon>Bacteria</taxon>
        <taxon>Bacillati</taxon>
        <taxon>Bacillota</taxon>
        <taxon>Tissierellia</taxon>
        <taxon>Tissierellales</taxon>
        <taxon>Peptoniphilaceae</taxon>
        <taxon>Peptoniphilus</taxon>
    </lineage>
</organism>
<dbReference type="InterPro" id="IPR011852">
    <property type="entry name" value="TRAP_TAXI"/>
</dbReference>
<evidence type="ECO:0000313" key="3">
    <source>
        <dbReference type="Proteomes" id="UP000255517"/>
    </source>
</evidence>
<dbReference type="OrthoDB" id="9776669at2"/>
<feature type="signal peptide" evidence="1">
    <location>
        <begin position="1"/>
        <end position="24"/>
    </location>
</feature>
<dbReference type="SUPFAM" id="SSF53850">
    <property type="entry name" value="Periplasmic binding protein-like II"/>
    <property type="match status" value="1"/>
</dbReference>